<dbReference type="Gene3D" id="3.40.50.2300">
    <property type="match status" value="1"/>
</dbReference>
<keyword evidence="2" id="KW-0902">Two-component regulatory system</keyword>
<evidence type="ECO:0000256" key="5">
    <source>
        <dbReference type="ARBA" id="ARBA00023163"/>
    </source>
</evidence>
<dbReference type="EMBL" id="SNVV01000018">
    <property type="protein sequence ID" value="TDN47768.1"/>
    <property type="molecule type" value="Genomic_DNA"/>
</dbReference>
<evidence type="ECO:0000313" key="9">
    <source>
        <dbReference type="Proteomes" id="UP000295129"/>
    </source>
</evidence>
<comment type="caution">
    <text evidence="8">The sequence shown here is derived from an EMBL/GenBank/DDBJ whole genome shotgun (WGS) entry which is preliminary data.</text>
</comment>
<dbReference type="SUPFAM" id="SSF52172">
    <property type="entry name" value="CheY-like"/>
    <property type="match status" value="1"/>
</dbReference>
<sequence length="176" mass="19954">MRILLVDDESHVLAALVRLLRHALPKAAQVESHSSPRAALARATEVPFDTVLCDYRMPEMDGVAFLKAFRDIQPQVPRLILSGVTDFDVLMNAVNEVGLYRYLIKPWEDQEIVAAVRDSAMAHLREEEARRLADERRAELGHLSPEELEKQRLEAEEPGITRVRWGPDGAIHLDED</sequence>
<gene>
    <name evidence="8" type="ORF">C7389_11877</name>
</gene>
<organism evidence="8 9">
    <name type="scientific">Azoarcus indigens</name>
    <dbReference type="NCBI Taxonomy" id="29545"/>
    <lineage>
        <taxon>Bacteria</taxon>
        <taxon>Pseudomonadati</taxon>
        <taxon>Pseudomonadota</taxon>
        <taxon>Betaproteobacteria</taxon>
        <taxon>Rhodocyclales</taxon>
        <taxon>Zoogloeaceae</taxon>
        <taxon>Azoarcus</taxon>
    </lineage>
</organism>
<evidence type="ECO:0000256" key="3">
    <source>
        <dbReference type="ARBA" id="ARBA00023015"/>
    </source>
</evidence>
<name>A0A4R6DTZ6_9RHOO</name>
<dbReference type="InterPro" id="IPR039420">
    <property type="entry name" value="WalR-like"/>
</dbReference>
<proteinExistence type="predicted"/>
<dbReference type="OrthoDB" id="9774747at2"/>
<dbReference type="PANTHER" id="PTHR48111:SF1">
    <property type="entry name" value="TWO-COMPONENT RESPONSE REGULATOR ORR33"/>
    <property type="match status" value="1"/>
</dbReference>
<dbReference type="GO" id="GO:0006355">
    <property type="term" value="P:regulation of DNA-templated transcription"/>
    <property type="evidence" value="ECO:0007669"/>
    <property type="project" value="TreeGrafter"/>
</dbReference>
<feature type="domain" description="Response regulatory" evidence="7">
    <location>
        <begin position="2"/>
        <end position="120"/>
    </location>
</feature>
<evidence type="ECO:0000313" key="8">
    <source>
        <dbReference type="EMBL" id="TDN47768.1"/>
    </source>
</evidence>
<keyword evidence="3" id="KW-0805">Transcription regulation</keyword>
<dbReference type="PROSITE" id="PS50110">
    <property type="entry name" value="RESPONSE_REGULATORY"/>
    <property type="match status" value="1"/>
</dbReference>
<dbReference type="Proteomes" id="UP000295129">
    <property type="component" value="Unassembled WGS sequence"/>
</dbReference>
<dbReference type="RefSeq" id="WP_133594058.1">
    <property type="nucleotide sequence ID" value="NZ_SNVV01000018.1"/>
</dbReference>
<dbReference type="AlphaFoldDB" id="A0A4R6DTZ6"/>
<dbReference type="Pfam" id="PF00072">
    <property type="entry name" value="Response_reg"/>
    <property type="match status" value="1"/>
</dbReference>
<dbReference type="InterPro" id="IPR001789">
    <property type="entry name" value="Sig_transdc_resp-reg_receiver"/>
</dbReference>
<feature type="modified residue" description="4-aspartylphosphate" evidence="6">
    <location>
        <position position="54"/>
    </location>
</feature>
<dbReference type="InterPro" id="IPR011006">
    <property type="entry name" value="CheY-like_superfamily"/>
</dbReference>
<dbReference type="GO" id="GO:0032993">
    <property type="term" value="C:protein-DNA complex"/>
    <property type="evidence" value="ECO:0007669"/>
    <property type="project" value="TreeGrafter"/>
</dbReference>
<dbReference type="GO" id="GO:0005829">
    <property type="term" value="C:cytosol"/>
    <property type="evidence" value="ECO:0007669"/>
    <property type="project" value="TreeGrafter"/>
</dbReference>
<keyword evidence="9" id="KW-1185">Reference proteome</keyword>
<dbReference type="GO" id="GO:0000156">
    <property type="term" value="F:phosphorelay response regulator activity"/>
    <property type="evidence" value="ECO:0007669"/>
    <property type="project" value="TreeGrafter"/>
</dbReference>
<keyword evidence="5" id="KW-0804">Transcription</keyword>
<keyword evidence="4" id="KW-0238">DNA-binding</keyword>
<evidence type="ECO:0000256" key="4">
    <source>
        <dbReference type="ARBA" id="ARBA00023125"/>
    </source>
</evidence>
<reference evidence="8 9" key="1">
    <citation type="submission" date="2019-03" db="EMBL/GenBank/DDBJ databases">
        <title>Genomic Encyclopedia of Type Strains, Phase IV (KMG-IV): sequencing the most valuable type-strain genomes for metagenomic binning, comparative biology and taxonomic classification.</title>
        <authorList>
            <person name="Goeker M."/>
        </authorList>
    </citation>
    <scope>NUCLEOTIDE SEQUENCE [LARGE SCALE GENOMIC DNA]</scope>
    <source>
        <strain evidence="8 9">DSM 12121</strain>
    </source>
</reference>
<keyword evidence="1 6" id="KW-0597">Phosphoprotein</keyword>
<evidence type="ECO:0000259" key="7">
    <source>
        <dbReference type="PROSITE" id="PS50110"/>
    </source>
</evidence>
<evidence type="ECO:0000256" key="1">
    <source>
        <dbReference type="ARBA" id="ARBA00022553"/>
    </source>
</evidence>
<dbReference type="PANTHER" id="PTHR48111">
    <property type="entry name" value="REGULATOR OF RPOS"/>
    <property type="match status" value="1"/>
</dbReference>
<protein>
    <submittedName>
        <fullName evidence="8">Response regulator receiver domain-containing protein</fullName>
    </submittedName>
</protein>
<evidence type="ECO:0000256" key="6">
    <source>
        <dbReference type="PROSITE-ProRule" id="PRU00169"/>
    </source>
</evidence>
<dbReference type="SMART" id="SM00448">
    <property type="entry name" value="REC"/>
    <property type="match status" value="1"/>
</dbReference>
<dbReference type="GO" id="GO:0000976">
    <property type="term" value="F:transcription cis-regulatory region binding"/>
    <property type="evidence" value="ECO:0007669"/>
    <property type="project" value="TreeGrafter"/>
</dbReference>
<evidence type="ECO:0000256" key="2">
    <source>
        <dbReference type="ARBA" id="ARBA00023012"/>
    </source>
</evidence>
<accession>A0A4R6DTZ6</accession>